<dbReference type="Pfam" id="PF01663">
    <property type="entry name" value="Phosphodiest"/>
    <property type="match status" value="1"/>
</dbReference>
<dbReference type="EMBL" id="AOIQ01000008">
    <property type="protein sequence ID" value="ELZ12601.1"/>
    <property type="molecule type" value="Genomic_DNA"/>
</dbReference>
<sequence length="432" mass="46839">MSDGFDCGMRRHELVDELCARGEEGVVEPAYGGDCVTNAAESALALLNPAFERTLPDEAFCGAETDVETVVFVLLDGFGYDEWTRFETRRTLARRFAESGAVRPLTSIYPSETAAAFTSIATGTNPVEHGLLGWFQYLAPIDRDVVTLPFTTLDGTPIDEVDPSLDGTALFDADPLSARAVETDVSFETVLPASIADSPYSRAIFDGARRTGYEERETFATRLRDRVEAASGPTFVFGYEPSIDAVAHEEGLTSRSARQTMADVLTGLQADLVDALSPSAAADTLLVVSADHGLVDTPPAENVDVTEWSHWDTLQGRFRRDAAGGPRRPTGSPRNTHFHVEPEELDAAHAELEDAVDGRVYTCAEAVDSGLFGVGEPTERFERRCGDLVAIHRECGLCWRADDRSNRGMHGGLTRAEMLVPFAVATVDALQN</sequence>
<dbReference type="Gene3D" id="3.40.720.10">
    <property type="entry name" value="Alkaline Phosphatase, subunit A"/>
    <property type="match status" value="1"/>
</dbReference>
<organism evidence="2 3">
    <name type="scientific">Halovivax asiaticus JCM 14624</name>
    <dbReference type="NCBI Taxonomy" id="1227490"/>
    <lineage>
        <taxon>Archaea</taxon>
        <taxon>Methanobacteriati</taxon>
        <taxon>Methanobacteriota</taxon>
        <taxon>Stenosarchaea group</taxon>
        <taxon>Halobacteria</taxon>
        <taxon>Halobacteriales</taxon>
        <taxon>Natrialbaceae</taxon>
        <taxon>Halovivax</taxon>
    </lineage>
</organism>
<dbReference type="SUPFAM" id="SSF53649">
    <property type="entry name" value="Alkaline phosphatase-like"/>
    <property type="match status" value="1"/>
</dbReference>
<dbReference type="AlphaFoldDB" id="M0BNY7"/>
<dbReference type="Proteomes" id="UP000011560">
    <property type="component" value="Unassembled WGS sequence"/>
</dbReference>
<evidence type="ECO:0000313" key="2">
    <source>
        <dbReference type="EMBL" id="ELZ12601.1"/>
    </source>
</evidence>
<dbReference type="PATRIC" id="fig|1227490.4.peg.882"/>
<protein>
    <submittedName>
        <fullName evidence="2">Type I phosphodiesterase/nucleotide pyrophosphatase</fullName>
    </submittedName>
</protein>
<dbReference type="InterPro" id="IPR017850">
    <property type="entry name" value="Alkaline_phosphatase_core_sf"/>
</dbReference>
<gene>
    <name evidence="2" type="ORF">C479_04372</name>
</gene>
<accession>M0BNY7</accession>
<comment type="caution">
    <text evidence="2">The sequence shown here is derived from an EMBL/GenBank/DDBJ whole genome shotgun (WGS) entry which is preliminary data.</text>
</comment>
<proteinExistence type="predicted"/>
<dbReference type="InterPro" id="IPR002591">
    <property type="entry name" value="Phosphodiest/P_Trfase"/>
</dbReference>
<reference evidence="2 3" key="1">
    <citation type="journal article" date="2014" name="PLoS Genet.">
        <title>Phylogenetically driven sequencing of extremely halophilic archaea reveals strategies for static and dynamic osmo-response.</title>
        <authorList>
            <person name="Becker E.A."/>
            <person name="Seitzer P.M."/>
            <person name="Tritt A."/>
            <person name="Larsen D."/>
            <person name="Krusor M."/>
            <person name="Yao A.I."/>
            <person name="Wu D."/>
            <person name="Madern D."/>
            <person name="Eisen J.A."/>
            <person name="Darling A.E."/>
            <person name="Facciotti M.T."/>
        </authorList>
    </citation>
    <scope>NUCLEOTIDE SEQUENCE [LARGE SCALE GENOMIC DNA]</scope>
    <source>
        <strain evidence="2 3">JCM 14624</strain>
    </source>
</reference>
<dbReference type="PANTHER" id="PTHR10151:SF120">
    <property type="entry name" value="BIS(5'-ADENOSYL)-TRIPHOSPHATASE"/>
    <property type="match status" value="1"/>
</dbReference>
<name>M0BNY7_9EURY</name>
<evidence type="ECO:0000313" key="3">
    <source>
        <dbReference type="Proteomes" id="UP000011560"/>
    </source>
</evidence>
<dbReference type="GO" id="GO:0016787">
    <property type="term" value="F:hydrolase activity"/>
    <property type="evidence" value="ECO:0007669"/>
    <property type="project" value="UniProtKB-ARBA"/>
</dbReference>
<dbReference type="STRING" id="1227490.C479_04372"/>
<dbReference type="PANTHER" id="PTHR10151">
    <property type="entry name" value="ECTONUCLEOTIDE PYROPHOSPHATASE/PHOSPHODIESTERASE"/>
    <property type="match status" value="1"/>
</dbReference>
<evidence type="ECO:0000256" key="1">
    <source>
        <dbReference type="SAM" id="MobiDB-lite"/>
    </source>
</evidence>
<feature type="region of interest" description="Disordered" evidence="1">
    <location>
        <begin position="319"/>
        <end position="338"/>
    </location>
</feature>
<keyword evidence="3" id="KW-1185">Reference proteome</keyword>